<name>A0A5P8P370_9BACT</name>
<reference evidence="1 2" key="1">
    <citation type="submission" date="2019-09" db="EMBL/GenBank/DDBJ databases">
        <title>Sulfurimonas gotlandica sp. nov., a chemoautotrophic and psychrotolerant epsilonproteobacterium isolated from a pelagic redoxcline, and an emended description of the genus Sulfurimonas.</title>
        <authorList>
            <person name="Wang S."/>
            <person name="Jiang L."/>
            <person name="Shao S."/>
        </authorList>
    </citation>
    <scope>NUCLEOTIDE SEQUENCE [LARGE SCALE GENOMIC DNA]</scope>
    <source>
        <strain evidence="1 2">GYSZ_1</strain>
    </source>
</reference>
<evidence type="ECO:0000313" key="1">
    <source>
        <dbReference type="EMBL" id="QFR50188.1"/>
    </source>
</evidence>
<dbReference type="OrthoDB" id="5405675at2"/>
<protein>
    <recommendedName>
        <fullName evidence="3">Lipoprotein</fullName>
    </recommendedName>
</protein>
<organism evidence="1 2">
    <name type="scientific">Sulfurimonas lithotrophica</name>
    <dbReference type="NCBI Taxonomy" id="2590022"/>
    <lineage>
        <taxon>Bacteria</taxon>
        <taxon>Pseudomonadati</taxon>
        <taxon>Campylobacterota</taxon>
        <taxon>Epsilonproteobacteria</taxon>
        <taxon>Campylobacterales</taxon>
        <taxon>Sulfurimonadaceae</taxon>
        <taxon>Sulfurimonas</taxon>
    </lineage>
</organism>
<evidence type="ECO:0000313" key="2">
    <source>
        <dbReference type="Proteomes" id="UP000326944"/>
    </source>
</evidence>
<evidence type="ECO:0008006" key="3">
    <source>
        <dbReference type="Google" id="ProtNLM"/>
    </source>
</evidence>
<dbReference type="RefSeq" id="WP_152308136.1">
    <property type="nucleotide sequence ID" value="NZ_CP043617.1"/>
</dbReference>
<proteinExistence type="predicted"/>
<dbReference type="AlphaFoldDB" id="A0A5P8P370"/>
<dbReference type="EMBL" id="CP043617">
    <property type="protein sequence ID" value="QFR50188.1"/>
    <property type="molecule type" value="Genomic_DNA"/>
</dbReference>
<dbReference type="Proteomes" id="UP000326944">
    <property type="component" value="Chromosome"/>
</dbReference>
<keyword evidence="2" id="KW-1185">Reference proteome</keyword>
<gene>
    <name evidence="1" type="ORF">FJR48_10785</name>
</gene>
<dbReference type="KEGG" id="sulg:FJR48_10785"/>
<accession>A0A5P8P370</accession>
<dbReference type="PROSITE" id="PS51257">
    <property type="entry name" value="PROKAR_LIPOPROTEIN"/>
    <property type="match status" value="1"/>
</dbReference>
<sequence length="199" mass="22398">MMKKILRATSAALAIGILGFALTGCGGAKLSPKIQQSFDKKEEMYTQRNMFISSLGRYGQRMLETTNYGNGEVIPVNTKVKFKDVNSKQMSFTYNGKLVILRNIPKYSNTTVEGMINRYFGPKKVNLSNFTSSERSAIKNASSKRIEVGMSKDAVLVSRGFPPSHVTPDIKSNTWKFWETRYNTILVEFKNNKVSKIVD</sequence>